<dbReference type="InterPro" id="IPR017452">
    <property type="entry name" value="GPCR_Rhodpsn_7TM"/>
</dbReference>
<dbReference type="PANTHER" id="PTHR24228:SF72">
    <property type="entry name" value="G-PROTEIN COUPLED RECEPTORS FAMILY 1 PROFILE DOMAIN-CONTAINING PROTEIN"/>
    <property type="match status" value="1"/>
</dbReference>
<organism evidence="12 13">
    <name type="scientific">Stichopus japonicus</name>
    <name type="common">Sea cucumber</name>
    <dbReference type="NCBI Taxonomy" id="307972"/>
    <lineage>
        <taxon>Eukaryota</taxon>
        <taxon>Metazoa</taxon>
        <taxon>Echinodermata</taxon>
        <taxon>Eleutherozoa</taxon>
        <taxon>Echinozoa</taxon>
        <taxon>Holothuroidea</taxon>
        <taxon>Aspidochirotacea</taxon>
        <taxon>Aspidochirotida</taxon>
        <taxon>Stichopodidae</taxon>
        <taxon>Apostichopus</taxon>
    </lineage>
</organism>
<dbReference type="CDD" id="cd00637">
    <property type="entry name" value="7tm_classA_rhodopsin-like"/>
    <property type="match status" value="1"/>
</dbReference>
<feature type="transmembrane region" description="Helical" evidence="10">
    <location>
        <begin position="285"/>
        <end position="307"/>
    </location>
</feature>
<gene>
    <name evidence="12" type="ORF">BSL78_21738</name>
</gene>
<reference evidence="12 13" key="1">
    <citation type="journal article" date="2017" name="PLoS Biol.">
        <title>The sea cucumber genome provides insights into morphological evolution and visceral regeneration.</title>
        <authorList>
            <person name="Zhang X."/>
            <person name="Sun L."/>
            <person name="Yuan J."/>
            <person name="Sun Y."/>
            <person name="Gao Y."/>
            <person name="Zhang L."/>
            <person name="Li S."/>
            <person name="Dai H."/>
            <person name="Hamel J.F."/>
            <person name="Liu C."/>
            <person name="Yu Y."/>
            <person name="Liu S."/>
            <person name="Lin W."/>
            <person name="Guo K."/>
            <person name="Jin S."/>
            <person name="Xu P."/>
            <person name="Storey K.B."/>
            <person name="Huan P."/>
            <person name="Zhang T."/>
            <person name="Zhou Y."/>
            <person name="Zhang J."/>
            <person name="Lin C."/>
            <person name="Li X."/>
            <person name="Xing L."/>
            <person name="Huo D."/>
            <person name="Sun M."/>
            <person name="Wang L."/>
            <person name="Mercier A."/>
            <person name="Li F."/>
            <person name="Yang H."/>
            <person name="Xiang J."/>
        </authorList>
    </citation>
    <scope>NUCLEOTIDE SEQUENCE [LARGE SCALE GENOMIC DNA]</scope>
    <source>
        <strain evidence="12">Shaxun</strain>
        <tissue evidence="12">Muscle</tissue>
    </source>
</reference>
<dbReference type="Pfam" id="PF00001">
    <property type="entry name" value="7tm_1"/>
    <property type="match status" value="1"/>
</dbReference>
<comment type="similarity">
    <text evidence="9">Belongs to the G-protein coupled receptor 1 family.</text>
</comment>
<dbReference type="PROSITE" id="PS00237">
    <property type="entry name" value="G_PROTEIN_RECEP_F1_1"/>
    <property type="match status" value="1"/>
</dbReference>
<dbReference type="GO" id="GO:0005886">
    <property type="term" value="C:plasma membrane"/>
    <property type="evidence" value="ECO:0007669"/>
    <property type="project" value="UniProtKB-SubCell"/>
</dbReference>
<feature type="transmembrane region" description="Helical" evidence="10">
    <location>
        <begin position="259"/>
        <end position="279"/>
    </location>
</feature>
<evidence type="ECO:0000256" key="7">
    <source>
        <dbReference type="ARBA" id="ARBA00023170"/>
    </source>
</evidence>
<proteinExistence type="inferred from homology"/>
<comment type="subcellular location">
    <subcellularLocation>
        <location evidence="1">Cell membrane</location>
        <topology evidence="1">Multi-pass membrane protein</topology>
    </subcellularLocation>
</comment>
<dbReference type="AlphaFoldDB" id="A0A2G8K097"/>
<dbReference type="InterPro" id="IPR000276">
    <property type="entry name" value="GPCR_Rhodpsn"/>
</dbReference>
<evidence type="ECO:0000256" key="8">
    <source>
        <dbReference type="ARBA" id="ARBA00023224"/>
    </source>
</evidence>
<evidence type="ECO:0000256" key="6">
    <source>
        <dbReference type="ARBA" id="ARBA00023136"/>
    </source>
</evidence>
<comment type="caution">
    <text evidence="12">The sequence shown here is derived from an EMBL/GenBank/DDBJ whole genome shotgun (WGS) entry which is preliminary data.</text>
</comment>
<evidence type="ECO:0000256" key="10">
    <source>
        <dbReference type="SAM" id="Phobius"/>
    </source>
</evidence>
<feature type="domain" description="G-protein coupled receptors family 1 profile" evidence="11">
    <location>
        <begin position="48"/>
        <end position="304"/>
    </location>
</feature>
<evidence type="ECO:0000256" key="5">
    <source>
        <dbReference type="ARBA" id="ARBA00023040"/>
    </source>
</evidence>
<feature type="transmembrane region" description="Helical" evidence="10">
    <location>
        <begin position="104"/>
        <end position="127"/>
    </location>
</feature>
<name>A0A2G8K097_STIJA</name>
<keyword evidence="6 10" id="KW-0472">Membrane</keyword>
<accession>A0A2G8K097</accession>
<keyword evidence="13" id="KW-1185">Reference proteome</keyword>
<dbReference type="SUPFAM" id="SSF81321">
    <property type="entry name" value="Family A G protein-coupled receptor-like"/>
    <property type="match status" value="1"/>
</dbReference>
<keyword evidence="3 9" id="KW-0812">Transmembrane</keyword>
<dbReference type="PROSITE" id="PS50262">
    <property type="entry name" value="G_PROTEIN_RECEP_F1_2"/>
    <property type="match status" value="1"/>
</dbReference>
<evidence type="ECO:0000256" key="3">
    <source>
        <dbReference type="ARBA" id="ARBA00022692"/>
    </source>
</evidence>
<dbReference type="PANTHER" id="PTHR24228">
    <property type="entry name" value="B2 BRADYKININ RECEPTOR/ANGIOTENSIN II RECEPTOR"/>
    <property type="match status" value="1"/>
</dbReference>
<feature type="transmembrane region" description="Helical" evidence="10">
    <location>
        <begin position="196"/>
        <end position="223"/>
    </location>
</feature>
<evidence type="ECO:0000256" key="4">
    <source>
        <dbReference type="ARBA" id="ARBA00022989"/>
    </source>
</evidence>
<dbReference type="GO" id="GO:0004930">
    <property type="term" value="F:G protein-coupled receptor activity"/>
    <property type="evidence" value="ECO:0007669"/>
    <property type="project" value="UniProtKB-KW"/>
</dbReference>
<dbReference type="STRING" id="307972.A0A2G8K097"/>
<dbReference type="Proteomes" id="UP000230750">
    <property type="component" value="Unassembled WGS sequence"/>
</dbReference>
<feature type="transmembrane region" description="Helical" evidence="10">
    <location>
        <begin position="148"/>
        <end position="176"/>
    </location>
</feature>
<keyword evidence="2" id="KW-1003">Cell membrane</keyword>
<evidence type="ECO:0000313" key="12">
    <source>
        <dbReference type="EMBL" id="PIK41413.1"/>
    </source>
</evidence>
<evidence type="ECO:0000313" key="13">
    <source>
        <dbReference type="Proteomes" id="UP000230750"/>
    </source>
</evidence>
<evidence type="ECO:0000256" key="9">
    <source>
        <dbReference type="RuleBase" id="RU000688"/>
    </source>
</evidence>
<protein>
    <submittedName>
        <fullName evidence="12">Putative 5-hydroxytryptamine receptor 4-like</fullName>
    </submittedName>
</protein>
<feature type="transmembrane region" description="Helical" evidence="10">
    <location>
        <begin position="69"/>
        <end position="92"/>
    </location>
</feature>
<evidence type="ECO:0000256" key="1">
    <source>
        <dbReference type="ARBA" id="ARBA00004651"/>
    </source>
</evidence>
<sequence>MDNDNTSTYGTISNEILTTEWLFYFDDPTQRRLIALGYLIITVIGMFGNGLVVSSVFVSRKLQTTTNVFVVNLAISDFMGCSTLPFLAATYISDDLPFSHGFCAALSGLTYIMFSASVVNLAMIALNRFYLLTKSKNAYLKLYCKRNISLMVMLSWTYVALVTFILPFFGVGALGYSKRYRVCTLNSDNELTLYYTAVRLTLLPVTCLIVIIFSYISIFRFLIKSGQTQIKYKKSKPSSKAPGNTKEINNRQIKVTKNLFVIVCAYVLCIIPYVLTYAIPGLYAFIPWAALCVTSNSCVNPVIYGFWHPNFKEVIKCILCCKFSKVPQRCNLLKRLCQSKTEKLEATSQRREISTSDTKL</sequence>
<dbReference type="PRINTS" id="PR00237">
    <property type="entry name" value="GPCRRHODOPSN"/>
</dbReference>
<keyword evidence="4 10" id="KW-1133">Transmembrane helix</keyword>
<evidence type="ECO:0000259" key="11">
    <source>
        <dbReference type="PROSITE" id="PS50262"/>
    </source>
</evidence>
<evidence type="ECO:0000256" key="2">
    <source>
        <dbReference type="ARBA" id="ARBA00022475"/>
    </source>
</evidence>
<keyword evidence="7 9" id="KW-0675">Receptor</keyword>
<dbReference type="Gene3D" id="1.20.1070.10">
    <property type="entry name" value="Rhodopsin 7-helix transmembrane proteins"/>
    <property type="match status" value="1"/>
</dbReference>
<feature type="transmembrane region" description="Helical" evidence="10">
    <location>
        <begin position="33"/>
        <end position="57"/>
    </location>
</feature>
<dbReference type="OrthoDB" id="5989681at2759"/>
<keyword evidence="8 9" id="KW-0807">Transducer</keyword>
<keyword evidence="5 9" id="KW-0297">G-protein coupled receptor</keyword>
<dbReference type="EMBL" id="MRZV01001021">
    <property type="protein sequence ID" value="PIK41413.1"/>
    <property type="molecule type" value="Genomic_DNA"/>
</dbReference>